<dbReference type="EMBL" id="MK356558">
    <property type="protein sequence ID" value="QBM91435.1"/>
    <property type="molecule type" value="Genomic_DNA"/>
</dbReference>
<protein>
    <submittedName>
        <fullName evidence="1">Uncharacterized protein</fullName>
    </submittedName>
</protein>
<evidence type="ECO:0000313" key="1">
    <source>
        <dbReference type="EMBL" id="QBM91435.1"/>
    </source>
</evidence>
<name>A0A482EX63_SALSP</name>
<organism evidence="1">
    <name type="scientific">Salmonella sp</name>
    <dbReference type="NCBI Taxonomy" id="599"/>
    <lineage>
        <taxon>Bacteria</taxon>
        <taxon>Pseudomonadati</taxon>
        <taxon>Pseudomonadota</taxon>
        <taxon>Gammaproteobacteria</taxon>
        <taxon>Enterobacterales</taxon>
        <taxon>Enterobacteriaceae</taxon>
        <taxon>Salmonella</taxon>
    </lineage>
</organism>
<proteinExistence type="predicted"/>
<accession>A0A482EX63</accession>
<reference evidence="1" key="1">
    <citation type="submission" date="2019-01" db="EMBL/GenBank/DDBJ databases">
        <title>Salmonella strain 1423 plasmid sequences.</title>
        <authorList>
            <person name="Chen K."/>
            <person name="Chen S."/>
        </authorList>
    </citation>
    <scope>NUCLEOTIDE SEQUENCE</scope>
    <source>
        <strain evidence="1">Sa1423</strain>
        <plasmid evidence="1">pSa1423-160k</plasmid>
    </source>
</reference>
<keyword evidence="1" id="KW-0614">Plasmid</keyword>
<sequence length="34" mass="4454">MRMSRDWWQEIWTKRVTLSRYIFHTRSNNDRRRA</sequence>
<geneLocation type="plasmid" evidence="1">
    <name>pSa1423-160k</name>
</geneLocation>
<dbReference type="AlphaFoldDB" id="A0A482EX63"/>
<gene>
    <name evidence="1" type="ORF">NNIBIDOC_00105</name>
</gene>